<evidence type="ECO:0000313" key="2">
    <source>
        <dbReference type="Proteomes" id="UP000199229"/>
    </source>
</evidence>
<name>A0A1I2U150_9HYPH</name>
<organism evidence="1 2">
    <name type="scientific">Methylobacterium gossipiicola</name>
    <dbReference type="NCBI Taxonomy" id="582675"/>
    <lineage>
        <taxon>Bacteria</taxon>
        <taxon>Pseudomonadati</taxon>
        <taxon>Pseudomonadota</taxon>
        <taxon>Alphaproteobacteria</taxon>
        <taxon>Hyphomicrobiales</taxon>
        <taxon>Methylobacteriaceae</taxon>
        <taxon>Methylobacterium</taxon>
    </lineage>
</organism>
<accession>A0A1I2U150</accession>
<dbReference type="EMBL" id="FOPM01000008">
    <property type="protein sequence ID" value="SFG68301.1"/>
    <property type="molecule type" value="Genomic_DNA"/>
</dbReference>
<dbReference type="OrthoDB" id="7914675at2"/>
<dbReference type="AlphaFoldDB" id="A0A1I2U150"/>
<evidence type="ECO:0000313" key="1">
    <source>
        <dbReference type="EMBL" id="SFG68301.1"/>
    </source>
</evidence>
<protein>
    <submittedName>
        <fullName evidence="1">Formylmethanofuran dehydrogenase, subunit B</fullName>
    </submittedName>
</protein>
<keyword evidence="2" id="KW-1185">Reference proteome</keyword>
<dbReference type="RefSeq" id="WP_091970970.1">
    <property type="nucleotide sequence ID" value="NZ_FOPM01000008.1"/>
</dbReference>
<gene>
    <name evidence="1" type="ORF">SAMN05192565_10827</name>
</gene>
<proteinExistence type="predicted"/>
<dbReference type="Proteomes" id="UP000199229">
    <property type="component" value="Unassembled WGS sequence"/>
</dbReference>
<sequence length="359" mass="36660">MAAWVKGGATDADAAVEAAATLLASAQAPIVAGLCAELSAVRAAYHLADAIGASVDPVAGPALYAELGPLSRSGAMLTTPAETTGRADAVLIIGNAPWERAVVQEIAESTPTRGRAAGSERTLLSLGGPGNGATRYVAYPAEAGGLAVSVAHLRAYLKGHLAGETAYGDLAKRLASAQYGVVLYDPAELGELGVEMLQGMVKDLNEVTRFFALPVSDPYQGRALLQLSAWTTGQAPRVGFGRHLPEHDPWRFDSARQIAAGEADAALWLASLPAPRPDWLGTLPSIAIVGEGSPEATGDAAEIVIAVGVPGEGVGGSVWNDRRATISYAPPSGQSTALTAAGVLAAIQDRLVQKKGASC</sequence>
<dbReference type="STRING" id="582675.SAMN05192565_10827"/>
<reference evidence="2" key="1">
    <citation type="submission" date="2016-10" db="EMBL/GenBank/DDBJ databases">
        <authorList>
            <person name="Varghese N."/>
            <person name="Submissions S."/>
        </authorList>
    </citation>
    <scope>NUCLEOTIDE SEQUENCE [LARGE SCALE GENOMIC DNA]</scope>
    <source>
        <strain evidence="2">Gh-105</strain>
    </source>
</reference>